<accession>A0AAD6V9P2</accession>
<keyword evidence="3" id="KW-1185">Reference proteome</keyword>
<organism evidence="2 3">
    <name type="scientific">Mycena pura</name>
    <dbReference type="NCBI Taxonomy" id="153505"/>
    <lineage>
        <taxon>Eukaryota</taxon>
        <taxon>Fungi</taxon>
        <taxon>Dikarya</taxon>
        <taxon>Basidiomycota</taxon>
        <taxon>Agaricomycotina</taxon>
        <taxon>Agaricomycetes</taxon>
        <taxon>Agaricomycetidae</taxon>
        <taxon>Agaricales</taxon>
        <taxon>Marasmiineae</taxon>
        <taxon>Mycenaceae</taxon>
        <taxon>Mycena</taxon>
    </lineage>
</organism>
<proteinExistence type="predicted"/>
<feature type="region of interest" description="Disordered" evidence="1">
    <location>
        <begin position="118"/>
        <end position="144"/>
    </location>
</feature>
<dbReference type="Proteomes" id="UP001219525">
    <property type="component" value="Unassembled WGS sequence"/>
</dbReference>
<sequence>MAATKSTKHKEMFKPYNPSDVPDVMPFPEIGLVHSTKNQDTAVPKLNDYQRSWILDVGLRSVDLASMTRKTAAEFDKKVQDDAFEAKAFQHTAQAQDREEEDRIPGLVAQWKRKDTAKPRKVKAAVDDDCDDEGEDKDGRTGLLRGYPKAGWRKAIQKVISTKRAAEKTKLKQSKPREEQQDGDDDGKQIVDSAALSKLLGLVSYTGRDKFRDDRHDEIYELSKTLPGANASGKFRKAEGLLWANEDPSVWDAAAMSEEDVDWVQRQKLVAGGFKQMVDSLHASRKFRPFVATMLMGWLSDDGNVHFDCRVEGVPKEIDTQEEFRKQNEDFIQKYVDKMHAWADEPLKHYLATRERSARCAQPVFPLGVDDLDDISLKAVAQMVKSFVTESYEAAFGSPDILWADIVSKPNDFYDVARFPLKFVPTGLDKLTLTQMYELASALARGAGPGTQVASYTFTAPVASWDAYTFTAPVASWDAYNFCATIASWVTYTFTAPAPVASWDAYTYTFTPPRRGLLRLYRLHQRLIPGLRRLPPVGVEDNAKSRLPPRSSRRMRPVVAATTAAKAPLSLCARQGQQQRSAWLKTTVGACANVEGEIRQLELRSLSEEAIKTKGTQVQAVARALAIMAELKFKV</sequence>
<comment type="caution">
    <text evidence="2">The sequence shown here is derived from an EMBL/GenBank/DDBJ whole genome shotgun (WGS) entry which is preliminary data.</text>
</comment>
<feature type="region of interest" description="Disordered" evidence="1">
    <location>
        <begin position="1"/>
        <end position="20"/>
    </location>
</feature>
<evidence type="ECO:0000313" key="3">
    <source>
        <dbReference type="Proteomes" id="UP001219525"/>
    </source>
</evidence>
<feature type="compositionally biased region" description="Acidic residues" evidence="1">
    <location>
        <begin position="127"/>
        <end position="136"/>
    </location>
</feature>
<dbReference type="AlphaFoldDB" id="A0AAD6V9P2"/>
<dbReference type="EMBL" id="JARJCW010000039">
    <property type="protein sequence ID" value="KAJ7206637.1"/>
    <property type="molecule type" value="Genomic_DNA"/>
</dbReference>
<protein>
    <submittedName>
        <fullName evidence="2">Uncharacterized protein</fullName>
    </submittedName>
</protein>
<feature type="region of interest" description="Disordered" evidence="1">
    <location>
        <begin position="166"/>
        <end position="189"/>
    </location>
</feature>
<name>A0AAD6V9P2_9AGAR</name>
<evidence type="ECO:0000313" key="2">
    <source>
        <dbReference type="EMBL" id="KAJ7206637.1"/>
    </source>
</evidence>
<feature type="compositionally biased region" description="Basic and acidic residues" evidence="1">
    <location>
        <begin position="166"/>
        <end position="180"/>
    </location>
</feature>
<reference evidence="2" key="1">
    <citation type="submission" date="2023-03" db="EMBL/GenBank/DDBJ databases">
        <title>Massive genome expansion in bonnet fungi (Mycena s.s.) driven by repeated elements and novel gene families across ecological guilds.</title>
        <authorList>
            <consortium name="Lawrence Berkeley National Laboratory"/>
            <person name="Harder C.B."/>
            <person name="Miyauchi S."/>
            <person name="Viragh M."/>
            <person name="Kuo A."/>
            <person name="Thoen E."/>
            <person name="Andreopoulos B."/>
            <person name="Lu D."/>
            <person name="Skrede I."/>
            <person name="Drula E."/>
            <person name="Henrissat B."/>
            <person name="Morin E."/>
            <person name="Kohler A."/>
            <person name="Barry K."/>
            <person name="LaButti K."/>
            <person name="Morin E."/>
            <person name="Salamov A."/>
            <person name="Lipzen A."/>
            <person name="Mereny Z."/>
            <person name="Hegedus B."/>
            <person name="Baldrian P."/>
            <person name="Stursova M."/>
            <person name="Weitz H."/>
            <person name="Taylor A."/>
            <person name="Grigoriev I.V."/>
            <person name="Nagy L.G."/>
            <person name="Martin F."/>
            <person name="Kauserud H."/>
        </authorList>
    </citation>
    <scope>NUCLEOTIDE SEQUENCE</scope>
    <source>
        <strain evidence="2">9144</strain>
    </source>
</reference>
<gene>
    <name evidence="2" type="ORF">GGX14DRAFT_397022</name>
</gene>
<evidence type="ECO:0000256" key="1">
    <source>
        <dbReference type="SAM" id="MobiDB-lite"/>
    </source>
</evidence>